<protein>
    <submittedName>
        <fullName evidence="3">Uncharacterized protein</fullName>
    </submittedName>
</protein>
<feature type="region of interest" description="Disordered" evidence="1">
    <location>
        <begin position="1"/>
        <end position="20"/>
    </location>
</feature>
<dbReference type="KEGG" id="mff:MFFC18_26880"/>
<evidence type="ECO:0000256" key="2">
    <source>
        <dbReference type="SAM" id="Phobius"/>
    </source>
</evidence>
<evidence type="ECO:0000313" key="4">
    <source>
        <dbReference type="Proteomes" id="UP000322214"/>
    </source>
</evidence>
<proteinExistence type="predicted"/>
<evidence type="ECO:0000313" key="3">
    <source>
        <dbReference type="EMBL" id="QEG22804.1"/>
    </source>
</evidence>
<evidence type="ECO:0000256" key="1">
    <source>
        <dbReference type="SAM" id="MobiDB-lite"/>
    </source>
</evidence>
<feature type="transmembrane region" description="Helical" evidence="2">
    <location>
        <begin position="26"/>
        <end position="45"/>
    </location>
</feature>
<dbReference type="EMBL" id="CP042912">
    <property type="protein sequence ID" value="QEG22804.1"/>
    <property type="molecule type" value="Genomic_DNA"/>
</dbReference>
<keyword evidence="2" id="KW-0812">Transmembrane</keyword>
<keyword evidence="2" id="KW-1133">Transmembrane helix</keyword>
<gene>
    <name evidence="3" type="ORF">MFFC18_26880</name>
</gene>
<reference evidence="3 4" key="1">
    <citation type="submission" date="2019-08" db="EMBL/GenBank/DDBJ databases">
        <title>Deep-cultivation of Planctomycetes and their phenomic and genomic characterization uncovers novel biology.</title>
        <authorList>
            <person name="Wiegand S."/>
            <person name="Jogler M."/>
            <person name="Boedeker C."/>
            <person name="Pinto D."/>
            <person name="Vollmers J."/>
            <person name="Rivas-Marin E."/>
            <person name="Kohn T."/>
            <person name="Peeters S.H."/>
            <person name="Heuer A."/>
            <person name="Rast P."/>
            <person name="Oberbeckmann S."/>
            <person name="Bunk B."/>
            <person name="Jeske O."/>
            <person name="Meyerdierks A."/>
            <person name="Storesund J.E."/>
            <person name="Kallscheuer N."/>
            <person name="Luecker S."/>
            <person name="Lage O.M."/>
            <person name="Pohl T."/>
            <person name="Merkel B.J."/>
            <person name="Hornburger P."/>
            <person name="Mueller R.-W."/>
            <person name="Bruemmer F."/>
            <person name="Labrenz M."/>
            <person name="Spormann A.M."/>
            <person name="Op den Camp H."/>
            <person name="Overmann J."/>
            <person name="Amann R."/>
            <person name="Jetten M.S.M."/>
            <person name="Mascher T."/>
            <person name="Medema M.H."/>
            <person name="Devos D.P."/>
            <person name="Kaster A.-K."/>
            <person name="Ovreas L."/>
            <person name="Rohde M."/>
            <person name="Galperin M.Y."/>
            <person name="Jogler C."/>
        </authorList>
    </citation>
    <scope>NUCLEOTIDE SEQUENCE [LARGE SCALE GENOMIC DNA]</scope>
    <source>
        <strain evidence="3 4">FC18</strain>
    </source>
</reference>
<accession>A0A5B9P8W1</accession>
<dbReference type="Proteomes" id="UP000322214">
    <property type="component" value="Chromosome"/>
</dbReference>
<organism evidence="3 4">
    <name type="scientific">Mariniblastus fucicola</name>
    <dbReference type="NCBI Taxonomy" id="980251"/>
    <lineage>
        <taxon>Bacteria</taxon>
        <taxon>Pseudomonadati</taxon>
        <taxon>Planctomycetota</taxon>
        <taxon>Planctomycetia</taxon>
        <taxon>Pirellulales</taxon>
        <taxon>Pirellulaceae</taxon>
        <taxon>Mariniblastus</taxon>
    </lineage>
</organism>
<keyword evidence="2" id="KW-0472">Membrane</keyword>
<dbReference type="RefSeq" id="WP_075084275.1">
    <property type="nucleotide sequence ID" value="NZ_CP042912.1"/>
</dbReference>
<keyword evidence="4" id="KW-1185">Reference proteome</keyword>
<dbReference type="AlphaFoldDB" id="A0A5B9P8W1"/>
<feature type="compositionally biased region" description="Low complexity" evidence="1">
    <location>
        <begin position="1"/>
        <end position="17"/>
    </location>
</feature>
<sequence length="90" mass="9757">MSESEQPVEQQPVETPVGAPVKKKGISLPFLLMVPILAVGAYFGVKQIMYMSMLNDMSQETNKPIEIDPRTPEERGLNIDAVGAAASPKT</sequence>
<name>A0A5B9P8W1_9BACT</name>